<evidence type="ECO:0000313" key="2">
    <source>
        <dbReference type="EMBL" id="KAE9003204.1"/>
    </source>
</evidence>
<proteinExistence type="predicted"/>
<dbReference type="AlphaFoldDB" id="A0A6A3KHC4"/>
<keyword evidence="1" id="KW-0732">Signal</keyword>
<reference evidence="4 5" key="1">
    <citation type="submission" date="2018-09" db="EMBL/GenBank/DDBJ databases">
        <title>Genomic investigation of the strawberry pathogen Phytophthora fragariae indicates pathogenicity is determined by transcriptional variation in three key races.</title>
        <authorList>
            <person name="Adams T.M."/>
            <person name="Armitage A.D."/>
            <person name="Sobczyk M.K."/>
            <person name="Bates H.J."/>
            <person name="Dunwell J.M."/>
            <person name="Nellist C.F."/>
            <person name="Harrison R.J."/>
        </authorList>
    </citation>
    <scope>NUCLEOTIDE SEQUENCE [LARGE SCALE GENOMIC DNA]</scope>
    <source>
        <strain evidence="3 4">SCRP249</strain>
        <strain evidence="2 5">SCRP324</strain>
    </source>
</reference>
<evidence type="ECO:0000313" key="5">
    <source>
        <dbReference type="Proteomes" id="UP000435112"/>
    </source>
</evidence>
<evidence type="ECO:0000313" key="3">
    <source>
        <dbReference type="EMBL" id="KAE9036020.1"/>
    </source>
</evidence>
<dbReference type="EMBL" id="QXFV01000490">
    <property type="protein sequence ID" value="KAE9036020.1"/>
    <property type="molecule type" value="Genomic_DNA"/>
</dbReference>
<gene>
    <name evidence="3" type="ORF">PR001_g9028</name>
    <name evidence="2" type="ORF">PR002_g17410</name>
</gene>
<evidence type="ECO:0000256" key="1">
    <source>
        <dbReference type="SAM" id="SignalP"/>
    </source>
</evidence>
<accession>A0A6A3KHC4</accession>
<dbReference type="Proteomes" id="UP000435112">
    <property type="component" value="Unassembled WGS sequence"/>
</dbReference>
<feature type="signal peptide" evidence="1">
    <location>
        <begin position="1"/>
        <end position="22"/>
    </location>
</feature>
<feature type="chain" id="PRO_5036379949" evidence="1">
    <location>
        <begin position="23"/>
        <end position="58"/>
    </location>
</feature>
<protein>
    <submittedName>
        <fullName evidence="2">Uncharacterized protein</fullName>
    </submittedName>
</protein>
<dbReference type="Proteomes" id="UP000429607">
    <property type="component" value="Unassembled WGS sequence"/>
</dbReference>
<organism evidence="2 5">
    <name type="scientific">Phytophthora rubi</name>
    <dbReference type="NCBI Taxonomy" id="129364"/>
    <lineage>
        <taxon>Eukaryota</taxon>
        <taxon>Sar</taxon>
        <taxon>Stramenopiles</taxon>
        <taxon>Oomycota</taxon>
        <taxon>Peronosporomycetes</taxon>
        <taxon>Peronosporales</taxon>
        <taxon>Peronosporaceae</taxon>
        <taxon>Phytophthora</taxon>
    </lineage>
</organism>
<name>A0A6A3KHC4_9STRA</name>
<dbReference type="EMBL" id="QXFU01001400">
    <property type="protein sequence ID" value="KAE9003204.1"/>
    <property type="molecule type" value="Genomic_DNA"/>
</dbReference>
<evidence type="ECO:0000313" key="4">
    <source>
        <dbReference type="Proteomes" id="UP000429607"/>
    </source>
</evidence>
<sequence>MHLCVICRYCSLLSLDFVCVAATASTLRPSATRIGQSLDVTMATMGSTDRHLLHRNLY</sequence>
<comment type="caution">
    <text evidence="2">The sequence shown here is derived from an EMBL/GenBank/DDBJ whole genome shotgun (WGS) entry which is preliminary data.</text>
</comment>